<feature type="compositionally biased region" description="Basic and acidic residues" evidence="1">
    <location>
        <begin position="38"/>
        <end position="48"/>
    </location>
</feature>
<keyword evidence="3" id="KW-1185">Reference proteome</keyword>
<comment type="caution">
    <text evidence="2">The sequence shown here is derived from an EMBL/GenBank/DDBJ whole genome shotgun (WGS) entry which is preliminary data.</text>
</comment>
<feature type="compositionally biased region" description="Basic and acidic residues" evidence="1">
    <location>
        <begin position="178"/>
        <end position="197"/>
    </location>
</feature>
<sequence>MLRRGLGTAIRPVSPLHKAQEDAYGNKPHVTAAAPGRSDPRILTREEETISVPTPRPYPYPRPPPLADNASTGRVDTSGARTHAQHSGGRGCCSLPVEAAPQHFPGPREGRRTLYNRWRLDSAVQCRLRPPRHRHCRRAPLLTTQHPCPHLRRSSRTHARPRARPTHPGPAPRTTGHGRSEDDAPRYPRRRAMERPRPCPARTCQASSRSPFPGSRPTTP</sequence>
<feature type="region of interest" description="Disordered" evidence="1">
    <location>
        <begin position="139"/>
        <end position="220"/>
    </location>
</feature>
<dbReference type="AlphaFoldDB" id="A0AAD7GG18"/>
<feature type="compositionally biased region" description="Polar residues" evidence="1">
    <location>
        <begin position="204"/>
        <end position="220"/>
    </location>
</feature>
<protein>
    <submittedName>
        <fullName evidence="2">Uncharacterized protein</fullName>
    </submittedName>
</protein>
<feature type="compositionally biased region" description="Pro residues" evidence="1">
    <location>
        <begin position="54"/>
        <end position="66"/>
    </location>
</feature>
<accession>A0AAD7GG18</accession>
<evidence type="ECO:0000313" key="2">
    <source>
        <dbReference type="EMBL" id="KAJ7689344.1"/>
    </source>
</evidence>
<evidence type="ECO:0000256" key="1">
    <source>
        <dbReference type="SAM" id="MobiDB-lite"/>
    </source>
</evidence>
<proteinExistence type="predicted"/>
<dbReference type="Proteomes" id="UP001221757">
    <property type="component" value="Unassembled WGS sequence"/>
</dbReference>
<feature type="region of interest" description="Disordered" evidence="1">
    <location>
        <begin position="1"/>
        <end position="92"/>
    </location>
</feature>
<organism evidence="2 3">
    <name type="scientific">Mycena rosella</name>
    <name type="common">Pink bonnet</name>
    <name type="synonym">Agaricus rosellus</name>
    <dbReference type="NCBI Taxonomy" id="1033263"/>
    <lineage>
        <taxon>Eukaryota</taxon>
        <taxon>Fungi</taxon>
        <taxon>Dikarya</taxon>
        <taxon>Basidiomycota</taxon>
        <taxon>Agaricomycotina</taxon>
        <taxon>Agaricomycetes</taxon>
        <taxon>Agaricomycetidae</taxon>
        <taxon>Agaricales</taxon>
        <taxon>Marasmiineae</taxon>
        <taxon>Mycenaceae</taxon>
        <taxon>Mycena</taxon>
    </lineage>
</organism>
<name>A0AAD7GG18_MYCRO</name>
<evidence type="ECO:0000313" key="3">
    <source>
        <dbReference type="Proteomes" id="UP001221757"/>
    </source>
</evidence>
<gene>
    <name evidence="2" type="ORF">B0H17DRAFT_641026</name>
</gene>
<feature type="compositionally biased region" description="Basic residues" evidence="1">
    <location>
        <begin position="149"/>
        <end position="165"/>
    </location>
</feature>
<dbReference type="EMBL" id="JARKIE010000073">
    <property type="protein sequence ID" value="KAJ7689344.1"/>
    <property type="molecule type" value="Genomic_DNA"/>
</dbReference>
<reference evidence="2" key="1">
    <citation type="submission" date="2023-03" db="EMBL/GenBank/DDBJ databases">
        <title>Massive genome expansion in bonnet fungi (Mycena s.s.) driven by repeated elements and novel gene families across ecological guilds.</title>
        <authorList>
            <consortium name="Lawrence Berkeley National Laboratory"/>
            <person name="Harder C.B."/>
            <person name="Miyauchi S."/>
            <person name="Viragh M."/>
            <person name="Kuo A."/>
            <person name="Thoen E."/>
            <person name="Andreopoulos B."/>
            <person name="Lu D."/>
            <person name="Skrede I."/>
            <person name="Drula E."/>
            <person name="Henrissat B."/>
            <person name="Morin E."/>
            <person name="Kohler A."/>
            <person name="Barry K."/>
            <person name="LaButti K."/>
            <person name="Morin E."/>
            <person name="Salamov A."/>
            <person name="Lipzen A."/>
            <person name="Mereny Z."/>
            <person name="Hegedus B."/>
            <person name="Baldrian P."/>
            <person name="Stursova M."/>
            <person name="Weitz H."/>
            <person name="Taylor A."/>
            <person name="Grigoriev I.V."/>
            <person name="Nagy L.G."/>
            <person name="Martin F."/>
            <person name="Kauserud H."/>
        </authorList>
    </citation>
    <scope>NUCLEOTIDE SEQUENCE</scope>
    <source>
        <strain evidence="2">CBHHK067</strain>
    </source>
</reference>